<comment type="similarity">
    <text evidence="1">Belongs to the CdaR family.</text>
</comment>
<proteinExistence type="inferred from homology"/>
<evidence type="ECO:0000256" key="1">
    <source>
        <dbReference type="ARBA" id="ARBA00006754"/>
    </source>
</evidence>
<sequence length="547" mass="57058">MAAPLGGVSLALLLQALGATVATAVAAPAGTDGTIGSVVLLEAPDLGASAASGDLAVLIGVPPTEAVAWLDRLRSAEASLRPLAVATKHLSTELRDAAERSGVALVAVHPQARVELVLATVRTLLDGGAGQAVTGDPADEPLAGENDLYGLAQTVAALTGGLVSIEDERSQLLAYSATDGAADELRMLSILGRAGPADYLRRLRQRGVFDRLRTERRAVEVPADDELGWRRRLVVDIRPLGGDEGPHRSAAAGSLGTIWVQEGTQALDPDAGSVLEGAAAIAARLIERARSAPTQEALQIQRLLGLRGGGVDIPSLAAALSLPASGPAAVIGLAPGGAPVAAWPGASPIADVAAAVRLHASAYAPESLVATTDSRIYVLIPRVRAAGLPRWVAGMLDRLTRRSGLELRAAVAAPVAELADIGAARTEVDRVLDRPGAERVTTLARSRTSVLLGEIADLVAGREQLRDPRLQALIDDDQTRDGSLLVSVERYLDHFGDVRAAAAALHIHPNTLRYRIRRAEQVLDMRLSDPEDRLLLQVELLGLHRSG</sequence>
<evidence type="ECO:0000259" key="3">
    <source>
        <dbReference type="Pfam" id="PF13556"/>
    </source>
</evidence>
<keyword evidence="6" id="KW-1185">Reference proteome</keyword>
<feature type="domain" description="CdaR GGDEF-like" evidence="4">
    <location>
        <begin position="312"/>
        <end position="432"/>
    </location>
</feature>
<evidence type="ECO:0000313" key="5">
    <source>
        <dbReference type="EMBL" id="GAA3705206.1"/>
    </source>
</evidence>
<gene>
    <name evidence="5" type="ORF">GCM10022204_23320</name>
</gene>
<dbReference type="InterPro" id="IPR025736">
    <property type="entry name" value="PucR_C-HTH_dom"/>
</dbReference>
<dbReference type="Gene3D" id="1.10.10.2840">
    <property type="entry name" value="PucR C-terminal helix-turn-helix domain"/>
    <property type="match status" value="1"/>
</dbReference>
<keyword evidence="2" id="KW-0732">Signal</keyword>
<accession>A0ABP7DFY2</accession>
<protein>
    <submittedName>
        <fullName evidence="5">Helix-turn-helix domain-containing protein</fullName>
    </submittedName>
</protein>
<dbReference type="Pfam" id="PF17853">
    <property type="entry name" value="GGDEF_2"/>
    <property type="match status" value="1"/>
</dbReference>
<dbReference type="Pfam" id="PF13556">
    <property type="entry name" value="HTH_30"/>
    <property type="match status" value="1"/>
</dbReference>
<comment type="caution">
    <text evidence="5">The sequence shown here is derived from an EMBL/GenBank/DDBJ whole genome shotgun (WGS) entry which is preliminary data.</text>
</comment>
<feature type="chain" id="PRO_5046767391" evidence="2">
    <location>
        <begin position="27"/>
        <end position="547"/>
    </location>
</feature>
<organism evidence="5 6">
    <name type="scientific">Microlunatus aurantiacus</name>
    <dbReference type="NCBI Taxonomy" id="446786"/>
    <lineage>
        <taxon>Bacteria</taxon>
        <taxon>Bacillati</taxon>
        <taxon>Actinomycetota</taxon>
        <taxon>Actinomycetes</taxon>
        <taxon>Propionibacteriales</taxon>
        <taxon>Propionibacteriaceae</taxon>
        <taxon>Microlunatus</taxon>
    </lineage>
</organism>
<feature type="domain" description="PucR C-terminal helix-turn-helix" evidence="3">
    <location>
        <begin position="485"/>
        <end position="540"/>
    </location>
</feature>
<dbReference type="RefSeq" id="WP_344812533.1">
    <property type="nucleotide sequence ID" value="NZ_BAAAYX010000009.1"/>
</dbReference>
<name>A0ABP7DFY2_9ACTN</name>
<feature type="signal peptide" evidence="2">
    <location>
        <begin position="1"/>
        <end position="26"/>
    </location>
</feature>
<dbReference type="InterPro" id="IPR041522">
    <property type="entry name" value="CdaR_GGDEF"/>
</dbReference>
<dbReference type="EMBL" id="BAAAYX010000009">
    <property type="protein sequence ID" value="GAA3705206.1"/>
    <property type="molecule type" value="Genomic_DNA"/>
</dbReference>
<evidence type="ECO:0000259" key="4">
    <source>
        <dbReference type="Pfam" id="PF17853"/>
    </source>
</evidence>
<dbReference type="PANTHER" id="PTHR33744:SF17">
    <property type="entry name" value="CONSERVED PROTEIN"/>
    <property type="match status" value="1"/>
</dbReference>
<dbReference type="Proteomes" id="UP001500051">
    <property type="component" value="Unassembled WGS sequence"/>
</dbReference>
<dbReference type="InterPro" id="IPR051448">
    <property type="entry name" value="CdaR-like_regulators"/>
</dbReference>
<dbReference type="PANTHER" id="PTHR33744">
    <property type="entry name" value="CARBOHYDRATE DIACID REGULATOR"/>
    <property type="match status" value="1"/>
</dbReference>
<evidence type="ECO:0000256" key="2">
    <source>
        <dbReference type="SAM" id="SignalP"/>
    </source>
</evidence>
<evidence type="ECO:0000313" key="6">
    <source>
        <dbReference type="Proteomes" id="UP001500051"/>
    </source>
</evidence>
<dbReference type="InterPro" id="IPR042070">
    <property type="entry name" value="PucR_C-HTH_sf"/>
</dbReference>
<reference evidence="6" key="1">
    <citation type="journal article" date="2019" name="Int. J. Syst. Evol. Microbiol.">
        <title>The Global Catalogue of Microorganisms (GCM) 10K type strain sequencing project: providing services to taxonomists for standard genome sequencing and annotation.</title>
        <authorList>
            <consortium name="The Broad Institute Genomics Platform"/>
            <consortium name="The Broad Institute Genome Sequencing Center for Infectious Disease"/>
            <person name="Wu L."/>
            <person name="Ma J."/>
        </authorList>
    </citation>
    <scope>NUCLEOTIDE SEQUENCE [LARGE SCALE GENOMIC DNA]</scope>
    <source>
        <strain evidence="6">JCM 16548</strain>
    </source>
</reference>